<keyword evidence="3" id="KW-1185">Reference proteome</keyword>
<proteinExistence type="predicted"/>
<gene>
    <name evidence="2" type="ORF">QBC34DRAFT_304488</name>
</gene>
<protein>
    <submittedName>
        <fullName evidence="2">Amidase signature domain-containing protein</fullName>
    </submittedName>
</protein>
<accession>A0AAV9GHH7</accession>
<dbReference type="Pfam" id="PF01425">
    <property type="entry name" value="Amidase"/>
    <property type="match status" value="1"/>
</dbReference>
<dbReference type="InterPro" id="IPR036928">
    <property type="entry name" value="AS_sf"/>
</dbReference>
<dbReference type="Proteomes" id="UP001321760">
    <property type="component" value="Unassembled WGS sequence"/>
</dbReference>
<evidence type="ECO:0000313" key="2">
    <source>
        <dbReference type="EMBL" id="KAK4446773.1"/>
    </source>
</evidence>
<dbReference type="InterPro" id="IPR023631">
    <property type="entry name" value="Amidase_dom"/>
</dbReference>
<comment type="caution">
    <text evidence="2">The sequence shown here is derived from an EMBL/GenBank/DDBJ whole genome shotgun (WGS) entry which is preliminary data.</text>
</comment>
<dbReference type="SUPFAM" id="SSF75304">
    <property type="entry name" value="Amidase signature (AS) enzymes"/>
    <property type="match status" value="1"/>
</dbReference>
<name>A0AAV9GHH7_9PEZI</name>
<reference evidence="2" key="1">
    <citation type="journal article" date="2023" name="Mol. Phylogenet. Evol.">
        <title>Genome-scale phylogeny and comparative genomics of the fungal order Sordariales.</title>
        <authorList>
            <person name="Hensen N."/>
            <person name="Bonometti L."/>
            <person name="Westerberg I."/>
            <person name="Brannstrom I.O."/>
            <person name="Guillou S."/>
            <person name="Cros-Aarteil S."/>
            <person name="Calhoun S."/>
            <person name="Haridas S."/>
            <person name="Kuo A."/>
            <person name="Mondo S."/>
            <person name="Pangilinan J."/>
            <person name="Riley R."/>
            <person name="LaButti K."/>
            <person name="Andreopoulos B."/>
            <person name="Lipzen A."/>
            <person name="Chen C."/>
            <person name="Yan M."/>
            <person name="Daum C."/>
            <person name="Ng V."/>
            <person name="Clum A."/>
            <person name="Steindorff A."/>
            <person name="Ohm R.A."/>
            <person name="Martin F."/>
            <person name="Silar P."/>
            <person name="Natvig D.O."/>
            <person name="Lalanne C."/>
            <person name="Gautier V."/>
            <person name="Ament-Velasquez S.L."/>
            <person name="Kruys A."/>
            <person name="Hutchinson M.I."/>
            <person name="Powell A.J."/>
            <person name="Barry K."/>
            <person name="Miller A.N."/>
            <person name="Grigoriev I.V."/>
            <person name="Debuchy R."/>
            <person name="Gladieux P."/>
            <person name="Hiltunen Thoren M."/>
            <person name="Johannesson H."/>
        </authorList>
    </citation>
    <scope>NUCLEOTIDE SEQUENCE</scope>
    <source>
        <strain evidence="2">PSN243</strain>
    </source>
</reference>
<dbReference type="PANTHER" id="PTHR42678:SF34">
    <property type="entry name" value="OS04G0183300 PROTEIN"/>
    <property type="match status" value="1"/>
</dbReference>
<feature type="domain" description="Amidase" evidence="1">
    <location>
        <begin position="33"/>
        <end position="294"/>
    </location>
</feature>
<evidence type="ECO:0000313" key="3">
    <source>
        <dbReference type="Proteomes" id="UP001321760"/>
    </source>
</evidence>
<dbReference type="Gene3D" id="3.90.1300.10">
    <property type="entry name" value="Amidase signature (AS) domain"/>
    <property type="match status" value="1"/>
</dbReference>
<dbReference type="PANTHER" id="PTHR42678">
    <property type="entry name" value="AMIDASE"/>
    <property type="match status" value="1"/>
</dbReference>
<evidence type="ECO:0000259" key="1">
    <source>
        <dbReference type="Pfam" id="PF01425"/>
    </source>
</evidence>
<organism evidence="2 3">
    <name type="scientific">Podospora aff. communis PSN243</name>
    <dbReference type="NCBI Taxonomy" id="3040156"/>
    <lineage>
        <taxon>Eukaryota</taxon>
        <taxon>Fungi</taxon>
        <taxon>Dikarya</taxon>
        <taxon>Ascomycota</taxon>
        <taxon>Pezizomycotina</taxon>
        <taxon>Sordariomycetes</taxon>
        <taxon>Sordariomycetidae</taxon>
        <taxon>Sordariales</taxon>
        <taxon>Podosporaceae</taxon>
        <taxon>Podospora</taxon>
    </lineage>
</organism>
<dbReference type="AlphaFoldDB" id="A0AAV9GHH7"/>
<dbReference type="EMBL" id="MU865954">
    <property type="protein sequence ID" value="KAK4446773.1"/>
    <property type="molecule type" value="Genomic_DNA"/>
</dbReference>
<sequence length="523" mass="56424">MTLSDQDFLGFDAGQFRDLLARGTLTITALISRTLQQIERHDKHGLNLNAIVSLAPESLLRERARLLDGELRAGRSRGPLHGIPVVLKDCIATGPELGMTTSAGSFALLEGKITKNAPLVDRLLASGAVIVGKSNLSELCSFKGEGLIDGYSPVGGQTISPYMSTCIELDEGDLSPSSPGGSSTGSAVSVSAGFSLIGIGTENCGSIVQPSSRQALYSLKLGRGIACAEGCWRASKTLDTIGAMARSARDLAAASEILLDLDAGSRLLEEGGYASFLTGSVEGLRIGFVDPTLWRLPLDFWNPTEEAKNQHVGIQVTFRRLFCVRLYGSKITYPLTIPQPSELNVGDDDAPFVVNLFESAETAKEFFEDYVDAELFIRSLKDMVDFNKCRLERCLPESAPDQSWLIKAIDEKPSPERYVATRNHMLRVGRDGLAKVFRDNDLDLVIAPMDSSACVLSTASGYPIANVPLGRYHLKGQLSRPFGLAVLAPSEQEGSIFRFMSAYEASFPARPVPERLVNGAVTL</sequence>
<reference evidence="2" key="2">
    <citation type="submission" date="2023-05" db="EMBL/GenBank/DDBJ databases">
        <authorList>
            <consortium name="Lawrence Berkeley National Laboratory"/>
            <person name="Steindorff A."/>
            <person name="Hensen N."/>
            <person name="Bonometti L."/>
            <person name="Westerberg I."/>
            <person name="Brannstrom I.O."/>
            <person name="Guillou S."/>
            <person name="Cros-Aarteil S."/>
            <person name="Calhoun S."/>
            <person name="Haridas S."/>
            <person name="Kuo A."/>
            <person name="Mondo S."/>
            <person name="Pangilinan J."/>
            <person name="Riley R."/>
            <person name="Labutti K."/>
            <person name="Andreopoulos B."/>
            <person name="Lipzen A."/>
            <person name="Chen C."/>
            <person name="Yanf M."/>
            <person name="Daum C."/>
            <person name="Ng V."/>
            <person name="Clum A."/>
            <person name="Ohm R."/>
            <person name="Martin F."/>
            <person name="Silar P."/>
            <person name="Natvig D."/>
            <person name="Lalanne C."/>
            <person name="Gautier V."/>
            <person name="Ament-Velasquez S.L."/>
            <person name="Kruys A."/>
            <person name="Hutchinson M.I."/>
            <person name="Powell A.J."/>
            <person name="Barry K."/>
            <person name="Miller A.N."/>
            <person name="Grigoriev I.V."/>
            <person name="Debuchy R."/>
            <person name="Gladieux P."/>
            <person name="Thoren M.H."/>
            <person name="Johannesson H."/>
        </authorList>
    </citation>
    <scope>NUCLEOTIDE SEQUENCE</scope>
    <source>
        <strain evidence="2">PSN243</strain>
    </source>
</reference>